<organism evidence="1 2">
    <name type="scientific">Amaricoccus macauensis</name>
    <dbReference type="NCBI Taxonomy" id="57001"/>
    <lineage>
        <taxon>Bacteria</taxon>
        <taxon>Pseudomonadati</taxon>
        <taxon>Pseudomonadota</taxon>
        <taxon>Alphaproteobacteria</taxon>
        <taxon>Rhodobacterales</taxon>
        <taxon>Paracoccaceae</taxon>
        <taxon>Amaricoccus</taxon>
    </lineage>
</organism>
<proteinExistence type="predicted"/>
<protein>
    <recommendedName>
        <fullName evidence="3">Sulfotransferase family protein</fullName>
    </recommendedName>
</protein>
<accession>A0A840SV80</accession>
<dbReference type="EMBL" id="JACHFM010000007">
    <property type="protein sequence ID" value="MBB5224405.1"/>
    <property type="molecule type" value="Genomic_DNA"/>
</dbReference>
<reference evidence="1 2" key="1">
    <citation type="submission" date="2020-08" db="EMBL/GenBank/DDBJ databases">
        <title>Genomic Encyclopedia of Type Strains, Phase IV (KMG-IV): sequencing the most valuable type-strain genomes for metagenomic binning, comparative biology and taxonomic classification.</title>
        <authorList>
            <person name="Goeker M."/>
        </authorList>
    </citation>
    <scope>NUCLEOTIDE SEQUENCE [LARGE SCALE GENOMIC DNA]</scope>
    <source>
        <strain evidence="1 2">DSM 101730</strain>
    </source>
</reference>
<evidence type="ECO:0008006" key="3">
    <source>
        <dbReference type="Google" id="ProtNLM"/>
    </source>
</evidence>
<evidence type="ECO:0000313" key="1">
    <source>
        <dbReference type="EMBL" id="MBB5224405.1"/>
    </source>
</evidence>
<sequence>MKQDNGMTVTTATGTAAGAAQGADRSLAPVTHWRVHLGAHKTATTHLQETLTLVRPALAARGLDYIPNPLLRERRLARAIWKRRPLVRLPLIGPWQMREAIEAAVTPLRLGPQTVVLSEENILGVPEQVLRVPFYPQAEQSVTRLAMLGSKAKLVLFLSIRGYDGLLPSAYAESLKFRPPREGGFNRARLLASPPSWYDLVALIHRSAPGVPLRIWRQEDYRENAQAIMEEVCGLELGPLPDISDPSWTRSPTAEGIRAAEELDRTLTMVERRRQVGELYATAGGERFQPFSEAERSELRERYDADLARIEREFPGEIMRFPG</sequence>
<dbReference type="AlphaFoldDB" id="A0A840SV80"/>
<comment type="caution">
    <text evidence="1">The sequence shown here is derived from an EMBL/GenBank/DDBJ whole genome shotgun (WGS) entry which is preliminary data.</text>
</comment>
<name>A0A840SV80_9RHOB</name>
<gene>
    <name evidence="1" type="ORF">HNP73_004375</name>
</gene>
<dbReference type="Proteomes" id="UP000549457">
    <property type="component" value="Unassembled WGS sequence"/>
</dbReference>
<keyword evidence="2" id="KW-1185">Reference proteome</keyword>
<evidence type="ECO:0000313" key="2">
    <source>
        <dbReference type="Proteomes" id="UP000549457"/>
    </source>
</evidence>
<dbReference type="RefSeq" id="WP_184155052.1">
    <property type="nucleotide sequence ID" value="NZ_JACHFM010000007.1"/>
</dbReference>